<dbReference type="GO" id="GO:0000287">
    <property type="term" value="F:magnesium ion binding"/>
    <property type="evidence" value="ECO:0007669"/>
    <property type="project" value="InterPro"/>
</dbReference>
<dbReference type="Gene3D" id="3.90.470.20">
    <property type="entry name" value="4'-phosphopantetheinyl transferase domain"/>
    <property type="match status" value="1"/>
</dbReference>
<dbReference type="AlphaFoldDB" id="A0A4Q1C2R0"/>
<comment type="caution">
    <text evidence="4">The sequence shown here is derived from an EMBL/GenBank/DDBJ whole genome shotgun (WGS) entry which is preliminary data.</text>
</comment>
<dbReference type="GO" id="GO:0005829">
    <property type="term" value="C:cytosol"/>
    <property type="evidence" value="ECO:0007669"/>
    <property type="project" value="TreeGrafter"/>
</dbReference>
<dbReference type="SUPFAM" id="SSF56214">
    <property type="entry name" value="4'-phosphopantetheinyl transferase"/>
    <property type="match status" value="2"/>
</dbReference>
<protein>
    <submittedName>
        <fullName evidence="4">4'-phosphopantetheinyl transferase superfamily protein</fullName>
    </submittedName>
</protein>
<dbReference type="InterPro" id="IPR037143">
    <property type="entry name" value="4-PPantetheinyl_Trfase_dom_sf"/>
</dbReference>
<sequence>MPQIFPGIALASPHVKWMMWEIKESTSFFQNIPEKWKKTLPPENAHAQKLLESLAARYCLWQLVKDVQTEPLELVKTASQRPYLKDSNYHISISHSFPFVSACISLHRPIGIDLERKDRKIQHIAPRFLSAKELDWAREDTQKLIAAWTVKEALYKAHQQAGLDFKNEISFDFEYPVRQGHVFREENTSYEVRQEEFPNFIVSLVLRN</sequence>
<dbReference type="PANTHER" id="PTHR12215">
    <property type="entry name" value="PHOSPHOPANTETHEINE TRANSFERASE"/>
    <property type="match status" value="1"/>
</dbReference>
<organism evidence="4 5">
    <name type="scientific">Aquirufa rosea</name>
    <dbReference type="NCBI Taxonomy" id="2509241"/>
    <lineage>
        <taxon>Bacteria</taxon>
        <taxon>Pseudomonadati</taxon>
        <taxon>Bacteroidota</taxon>
        <taxon>Cytophagia</taxon>
        <taxon>Cytophagales</taxon>
        <taxon>Flectobacillaceae</taxon>
        <taxon>Aquirufa</taxon>
    </lineage>
</organism>
<dbReference type="GO" id="GO:0019878">
    <property type="term" value="P:lysine biosynthetic process via aminoadipic acid"/>
    <property type="evidence" value="ECO:0007669"/>
    <property type="project" value="TreeGrafter"/>
</dbReference>
<keyword evidence="5" id="KW-1185">Reference proteome</keyword>
<dbReference type="GO" id="GO:0008897">
    <property type="term" value="F:holo-[acyl-carrier-protein] synthase activity"/>
    <property type="evidence" value="ECO:0007669"/>
    <property type="project" value="InterPro"/>
</dbReference>
<keyword evidence="2 4" id="KW-0808">Transferase</keyword>
<reference evidence="4 5" key="1">
    <citation type="submission" date="2019-01" db="EMBL/GenBank/DDBJ databases">
        <title>Cytophagaceae bacterium strain CAR-16.</title>
        <authorList>
            <person name="Chen W.-M."/>
        </authorList>
    </citation>
    <scope>NUCLEOTIDE SEQUENCE [LARGE SCALE GENOMIC DNA]</scope>
    <source>
        <strain evidence="4 5">CAR-16</strain>
    </source>
</reference>
<evidence type="ECO:0000313" key="5">
    <source>
        <dbReference type="Proteomes" id="UP000289455"/>
    </source>
</evidence>
<name>A0A4Q1C2R0_9BACT</name>
<dbReference type="PANTHER" id="PTHR12215:SF10">
    <property type="entry name" value="L-AMINOADIPATE-SEMIALDEHYDE DEHYDROGENASE-PHOSPHOPANTETHEINYL TRANSFERASE"/>
    <property type="match status" value="1"/>
</dbReference>
<evidence type="ECO:0000256" key="2">
    <source>
        <dbReference type="ARBA" id="ARBA00022679"/>
    </source>
</evidence>
<dbReference type="EMBL" id="SDHY01000001">
    <property type="protein sequence ID" value="RXK52439.1"/>
    <property type="molecule type" value="Genomic_DNA"/>
</dbReference>
<evidence type="ECO:0000256" key="1">
    <source>
        <dbReference type="ARBA" id="ARBA00010990"/>
    </source>
</evidence>
<feature type="domain" description="4'-phosphopantetheinyl transferase" evidence="3">
    <location>
        <begin position="109"/>
        <end position="172"/>
    </location>
</feature>
<evidence type="ECO:0000259" key="3">
    <source>
        <dbReference type="Pfam" id="PF01648"/>
    </source>
</evidence>
<gene>
    <name evidence="4" type="ORF">ESB04_01965</name>
</gene>
<comment type="similarity">
    <text evidence="1">Belongs to the P-Pant transferase superfamily. Gsp/Sfp/HetI/AcpT family.</text>
</comment>
<dbReference type="InterPro" id="IPR050559">
    <property type="entry name" value="P-Pant_transferase_sf"/>
</dbReference>
<dbReference type="Proteomes" id="UP000289455">
    <property type="component" value="Unassembled WGS sequence"/>
</dbReference>
<dbReference type="OrthoDB" id="1190494at2"/>
<evidence type="ECO:0000313" key="4">
    <source>
        <dbReference type="EMBL" id="RXK52439.1"/>
    </source>
</evidence>
<proteinExistence type="inferred from homology"/>
<dbReference type="Pfam" id="PF01648">
    <property type="entry name" value="ACPS"/>
    <property type="match status" value="1"/>
</dbReference>
<accession>A0A4Q1C2R0</accession>
<dbReference type="InterPro" id="IPR008278">
    <property type="entry name" value="4-PPantetheinyl_Trfase_dom"/>
</dbReference>
<dbReference type="RefSeq" id="WP_129025707.1">
    <property type="nucleotide sequence ID" value="NZ_SDHY01000001.1"/>
</dbReference>